<organism evidence="1 2">
    <name type="scientific">Candidatus Thermofonsia Clade 1 bacterium</name>
    <dbReference type="NCBI Taxonomy" id="2364210"/>
    <lineage>
        <taxon>Bacteria</taxon>
        <taxon>Bacillati</taxon>
        <taxon>Chloroflexota</taxon>
        <taxon>Candidatus Thermofontia</taxon>
        <taxon>Candidatus Thermofonsia Clade 1</taxon>
    </lineage>
</organism>
<proteinExistence type="predicted"/>
<gene>
    <name evidence="1" type="ORF">CUN51_07405</name>
</gene>
<protein>
    <submittedName>
        <fullName evidence="1">Uncharacterized protein</fullName>
    </submittedName>
</protein>
<evidence type="ECO:0000313" key="2">
    <source>
        <dbReference type="Proteomes" id="UP000228921"/>
    </source>
</evidence>
<evidence type="ECO:0000313" key="1">
    <source>
        <dbReference type="EMBL" id="PJF30624.1"/>
    </source>
</evidence>
<dbReference type="Proteomes" id="UP000228921">
    <property type="component" value="Unassembled WGS sequence"/>
</dbReference>
<dbReference type="EMBL" id="PGTK01000008">
    <property type="protein sequence ID" value="PJF30624.1"/>
    <property type="molecule type" value="Genomic_DNA"/>
</dbReference>
<dbReference type="AlphaFoldDB" id="A0A2M8NZB5"/>
<comment type="caution">
    <text evidence="1">The sequence shown here is derived from an EMBL/GenBank/DDBJ whole genome shotgun (WGS) entry which is preliminary data.</text>
</comment>
<sequence>MSSALFFAALGIVNLPRLLLPNLSAMHKCNTPKGALFAALLVGRAAIARSNLKGAITALLTQHNFVLE</sequence>
<accession>A0A2M8NZB5</accession>
<name>A0A2M8NZB5_9CHLR</name>
<reference evidence="1 2" key="1">
    <citation type="submission" date="2017-11" db="EMBL/GenBank/DDBJ databases">
        <title>Evolution of Phototrophy in the Chloroflexi Phylum Driven by Horizontal Gene Transfer.</title>
        <authorList>
            <person name="Ward L.M."/>
            <person name="Hemp J."/>
            <person name="Shih P.M."/>
            <person name="Mcglynn S.E."/>
            <person name="Fischer W."/>
        </authorList>
    </citation>
    <scope>NUCLEOTIDE SEQUENCE [LARGE SCALE GENOMIC DNA]</scope>
    <source>
        <strain evidence="1">CP2_2F</strain>
    </source>
</reference>